<evidence type="ECO:0000313" key="2">
    <source>
        <dbReference type="Proteomes" id="UP001107558"/>
    </source>
</evidence>
<organism evidence="1 2">
    <name type="scientific">Polypedilum vanderplanki</name>
    <name type="common">Sleeping chironomid midge</name>
    <dbReference type="NCBI Taxonomy" id="319348"/>
    <lineage>
        <taxon>Eukaryota</taxon>
        <taxon>Metazoa</taxon>
        <taxon>Ecdysozoa</taxon>
        <taxon>Arthropoda</taxon>
        <taxon>Hexapoda</taxon>
        <taxon>Insecta</taxon>
        <taxon>Pterygota</taxon>
        <taxon>Neoptera</taxon>
        <taxon>Endopterygota</taxon>
        <taxon>Diptera</taxon>
        <taxon>Nematocera</taxon>
        <taxon>Chironomoidea</taxon>
        <taxon>Chironomidae</taxon>
        <taxon>Chironominae</taxon>
        <taxon>Polypedilum</taxon>
        <taxon>Polypedilum</taxon>
    </lineage>
</organism>
<comment type="caution">
    <text evidence="1">The sequence shown here is derived from an EMBL/GenBank/DDBJ whole genome shotgun (WGS) entry which is preliminary data.</text>
</comment>
<proteinExistence type="predicted"/>
<dbReference type="EMBL" id="JADBJN010000004">
    <property type="protein sequence ID" value="KAG5666611.1"/>
    <property type="molecule type" value="Genomic_DNA"/>
</dbReference>
<protein>
    <submittedName>
        <fullName evidence="1">Uncharacterized protein</fullName>
    </submittedName>
</protein>
<dbReference type="Proteomes" id="UP001107558">
    <property type="component" value="Chromosome 4"/>
</dbReference>
<gene>
    <name evidence="1" type="ORF">PVAND_014627</name>
</gene>
<accession>A0A9J6BAR5</accession>
<evidence type="ECO:0000313" key="1">
    <source>
        <dbReference type="EMBL" id="KAG5666611.1"/>
    </source>
</evidence>
<reference evidence="1" key="1">
    <citation type="submission" date="2021-03" db="EMBL/GenBank/DDBJ databases">
        <title>Chromosome level genome of the anhydrobiotic midge Polypedilum vanderplanki.</title>
        <authorList>
            <person name="Yoshida Y."/>
            <person name="Kikawada T."/>
            <person name="Gusev O."/>
        </authorList>
    </citation>
    <scope>NUCLEOTIDE SEQUENCE</scope>
    <source>
        <strain evidence="1">NIAS01</strain>
        <tissue evidence="1">Whole body or cell culture</tissue>
    </source>
</reference>
<name>A0A9J6BAR5_POLVA</name>
<dbReference type="AlphaFoldDB" id="A0A9J6BAR5"/>
<sequence length="192" mass="22621">MEILNNNSEQYFMKLISTVDQNCVKEKLKLATNGQKRSNFSYAMVLVTSAYSLCVENVDELANHLNTLWMREIDESTLPDNVECYMKELFDLEPNSEIFENLNEKNFLNFNGHCNENIFKRYLERFVTTIIDVEKLFCSENEKIISKISNYKLVILKMKVRDEKVKNLEKQKLMKSFQEIVEKSIECGLKML</sequence>
<keyword evidence="2" id="KW-1185">Reference proteome</keyword>